<dbReference type="InterPro" id="IPR050351">
    <property type="entry name" value="BphY/WalK/GraS-like"/>
</dbReference>
<dbReference type="Pfam" id="PF00989">
    <property type="entry name" value="PAS"/>
    <property type="match status" value="1"/>
</dbReference>
<dbReference type="Gene3D" id="1.10.287.130">
    <property type="match status" value="1"/>
</dbReference>
<dbReference type="SUPFAM" id="SSF55874">
    <property type="entry name" value="ATPase domain of HSP90 chaperone/DNA topoisomerase II/histidine kinase"/>
    <property type="match status" value="1"/>
</dbReference>
<protein>
    <recommendedName>
        <fullName evidence="4">histidine kinase</fullName>
        <ecNumber evidence="4">2.7.13.3</ecNumber>
    </recommendedName>
</protein>
<evidence type="ECO:0000256" key="14">
    <source>
        <dbReference type="ARBA" id="ARBA00023136"/>
    </source>
</evidence>
<dbReference type="PANTHER" id="PTHR42878:SF7">
    <property type="entry name" value="SENSOR HISTIDINE KINASE GLRK"/>
    <property type="match status" value="1"/>
</dbReference>
<sequence>MRRLIGELRTQLKYQIIGPFLILAIVVAVVGLSIVAFFIARQQQDRFDNELAAATRTVSDAFLAQEQANLDFLREVAFAQRNDSIGAPAVAEAFRTNDVAGLRTALEPFFLQGTRRSDVRLDRLIAFGRDGRTIADFERPPQASDTYITHDSFDLSGAWFTPKVLNGESDSRGDKYAGLIQFSNTQTLYLATIAPVRVDTEVVGGLIVAIRFDGLLTTIVQQARLDGIVIYDQNGKVITGTFGNITPTLTLNADQVVRIKANPDPFGQTLFTVQTVNGTEYQFAYVPFTIRGSRVGILATARAREEVLTTWADISPVLLMITLGLGAGIAILGLWVARRITRPLEELTNTANAIVNGDLQRRVQLSTATQNEIGVLAHNFNRMTEYLIELLAQVRAEAGQRAAIVESITDGIIFTDIHGEIRSINRATRRLLGLADDNPIPKRLSDLPLQPLQEGIPGFGDQRAQDLFALGDAFIRLSVAPVKEENGTLLGYVAVLQDLTEEVMVDRAKTNFIGTISHELRTPLTVIRGNADLLLRGLAGPLDEEQKSFVESIRLHANNMTNLISNVITIANLDSGSLKSNLEPIEVRRPIEDAVWQVQSQIKAKGLQLEIAIPKKLPAVLADIDHVRTIMIQLLDNARRYTSAGTITIRAIPQPDMMRIEVSDTGRGIPPHMHEQIFERFIRGEGTSEGINSSERGIGLGLAIAKQLVERLGGTIGVESAPGQGSTFFFTLRYADDSASPEKPAARVESAA</sequence>
<evidence type="ECO:0000259" key="17">
    <source>
        <dbReference type="PROSITE" id="PS50112"/>
    </source>
</evidence>
<keyword evidence="12 15" id="KW-1133">Transmembrane helix</keyword>
<dbReference type="FunFam" id="3.30.565.10:FF:000023">
    <property type="entry name" value="PAS domain-containing sensor histidine kinase"/>
    <property type="match status" value="1"/>
</dbReference>
<dbReference type="GO" id="GO:0000156">
    <property type="term" value="F:phosphorelay response regulator activity"/>
    <property type="evidence" value="ECO:0007669"/>
    <property type="project" value="TreeGrafter"/>
</dbReference>
<keyword evidence="6" id="KW-0597">Phosphoprotein</keyword>
<dbReference type="Proteomes" id="UP000243376">
    <property type="component" value="Unassembled WGS sequence"/>
</dbReference>
<name>A0A2J6X517_9CHLR</name>
<comment type="caution">
    <text evidence="19">The sequence shown here is derived from an EMBL/GenBank/DDBJ whole genome shotgun (WGS) entry which is preliminary data.</text>
</comment>
<dbReference type="EC" id="2.7.13.3" evidence="4"/>
<dbReference type="InterPro" id="IPR004358">
    <property type="entry name" value="Sig_transdc_His_kin-like_C"/>
</dbReference>
<dbReference type="PROSITE" id="PS50109">
    <property type="entry name" value="HIS_KIN"/>
    <property type="match status" value="1"/>
</dbReference>
<dbReference type="GO" id="GO:0006355">
    <property type="term" value="P:regulation of DNA-templated transcription"/>
    <property type="evidence" value="ECO:0007669"/>
    <property type="project" value="InterPro"/>
</dbReference>
<evidence type="ECO:0000256" key="9">
    <source>
        <dbReference type="ARBA" id="ARBA00022741"/>
    </source>
</evidence>
<dbReference type="InterPro" id="IPR035965">
    <property type="entry name" value="PAS-like_dom_sf"/>
</dbReference>
<dbReference type="InterPro" id="IPR003661">
    <property type="entry name" value="HisK_dim/P_dom"/>
</dbReference>
<feature type="domain" description="Histidine kinase" evidence="16">
    <location>
        <begin position="515"/>
        <end position="736"/>
    </location>
</feature>
<dbReference type="Pfam" id="PF02518">
    <property type="entry name" value="HATPase_c"/>
    <property type="match status" value="1"/>
</dbReference>
<organism evidence="19 20">
    <name type="scientific">Chloroflexus aggregans</name>
    <dbReference type="NCBI Taxonomy" id="152260"/>
    <lineage>
        <taxon>Bacteria</taxon>
        <taxon>Bacillati</taxon>
        <taxon>Chloroflexota</taxon>
        <taxon>Chloroflexia</taxon>
        <taxon>Chloroflexales</taxon>
        <taxon>Chloroflexineae</taxon>
        <taxon>Chloroflexaceae</taxon>
        <taxon>Chloroflexus</taxon>
    </lineage>
</organism>
<dbReference type="GO" id="GO:0000155">
    <property type="term" value="F:phosphorelay sensor kinase activity"/>
    <property type="evidence" value="ECO:0007669"/>
    <property type="project" value="InterPro"/>
</dbReference>
<dbReference type="CDD" id="cd00082">
    <property type="entry name" value="HisKA"/>
    <property type="match status" value="1"/>
</dbReference>
<dbReference type="Gene3D" id="3.30.565.10">
    <property type="entry name" value="Histidine kinase-like ATPase, C-terminal domain"/>
    <property type="match status" value="1"/>
</dbReference>
<dbReference type="GO" id="GO:0030295">
    <property type="term" value="F:protein kinase activator activity"/>
    <property type="evidence" value="ECO:0007669"/>
    <property type="project" value="TreeGrafter"/>
</dbReference>
<dbReference type="Pfam" id="PF00672">
    <property type="entry name" value="HAMP"/>
    <property type="match status" value="1"/>
</dbReference>
<feature type="domain" description="PAS" evidence="17">
    <location>
        <begin position="397"/>
        <end position="442"/>
    </location>
</feature>
<dbReference type="GO" id="GO:0005524">
    <property type="term" value="F:ATP binding"/>
    <property type="evidence" value="ECO:0007669"/>
    <property type="project" value="UniProtKB-KW"/>
</dbReference>
<comment type="catalytic activity">
    <reaction evidence="1">
        <text>ATP + protein L-histidine = ADP + protein N-phospho-L-histidine.</text>
        <dbReference type="EC" id="2.7.13.3"/>
    </reaction>
</comment>
<keyword evidence="8 15" id="KW-0812">Transmembrane</keyword>
<reference evidence="19 20" key="1">
    <citation type="submission" date="2018-01" db="EMBL/GenBank/DDBJ databases">
        <title>Metagenomic assembled genomes from two thermal pools in the Uzon Caldera, Kamchatka, Russia.</title>
        <authorList>
            <person name="Wilkins L."/>
            <person name="Ettinger C."/>
        </authorList>
    </citation>
    <scope>NUCLEOTIDE SEQUENCE [LARGE SCALE GENOMIC DNA]</scope>
    <source>
        <strain evidence="19">ZAV-02</strain>
    </source>
</reference>
<dbReference type="SUPFAM" id="SSF55785">
    <property type="entry name" value="PYP-like sensor domain (PAS domain)"/>
    <property type="match status" value="1"/>
</dbReference>
<dbReference type="InterPro" id="IPR036097">
    <property type="entry name" value="HisK_dim/P_sf"/>
</dbReference>
<evidence type="ECO:0000256" key="5">
    <source>
        <dbReference type="ARBA" id="ARBA00022475"/>
    </source>
</evidence>
<evidence type="ECO:0000259" key="16">
    <source>
        <dbReference type="PROSITE" id="PS50109"/>
    </source>
</evidence>
<evidence type="ECO:0000256" key="4">
    <source>
        <dbReference type="ARBA" id="ARBA00012438"/>
    </source>
</evidence>
<dbReference type="InterPro" id="IPR005467">
    <property type="entry name" value="His_kinase_dom"/>
</dbReference>
<proteinExistence type="predicted"/>
<keyword evidence="9" id="KW-0547">Nucleotide-binding</keyword>
<dbReference type="Pfam" id="PF00512">
    <property type="entry name" value="HisKA"/>
    <property type="match status" value="1"/>
</dbReference>
<dbReference type="InterPro" id="IPR000014">
    <property type="entry name" value="PAS"/>
</dbReference>
<dbReference type="PRINTS" id="PR00344">
    <property type="entry name" value="BCTRLSENSOR"/>
</dbReference>
<dbReference type="GO" id="GO:0005886">
    <property type="term" value="C:plasma membrane"/>
    <property type="evidence" value="ECO:0007669"/>
    <property type="project" value="UniProtKB-SubCell"/>
</dbReference>
<evidence type="ECO:0000256" key="15">
    <source>
        <dbReference type="SAM" id="Phobius"/>
    </source>
</evidence>
<evidence type="ECO:0000256" key="12">
    <source>
        <dbReference type="ARBA" id="ARBA00022989"/>
    </source>
</evidence>
<dbReference type="PROSITE" id="PS50885">
    <property type="entry name" value="HAMP"/>
    <property type="match status" value="1"/>
</dbReference>
<keyword evidence="13" id="KW-0902">Two-component regulatory system</keyword>
<keyword evidence="10 19" id="KW-0418">Kinase</keyword>
<dbReference type="SMART" id="SM00304">
    <property type="entry name" value="HAMP"/>
    <property type="match status" value="1"/>
</dbReference>
<evidence type="ECO:0000256" key="1">
    <source>
        <dbReference type="ARBA" id="ARBA00000085"/>
    </source>
</evidence>
<dbReference type="Gene3D" id="3.30.450.20">
    <property type="entry name" value="PAS domain"/>
    <property type="match status" value="1"/>
</dbReference>
<feature type="transmembrane region" description="Helical" evidence="15">
    <location>
        <begin position="20"/>
        <end position="40"/>
    </location>
</feature>
<comment type="subcellular location">
    <subcellularLocation>
        <location evidence="3">Cell membrane</location>
    </subcellularLocation>
    <subcellularLocation>
        <location evidence="2">Membrane</location>
        <topology evidence="2">Multi-pass membrane protein</topology>
    </subcellularLocation>
</comment>
<dbReference type="SMART" id="SM00388">
    <property type="entry name" value="HisKA"/>
    <property type="match status" value="1"/>
</dbReference>
<dbReference type="AlphaFoldDB" id="A0A2J6X517"/>
<dbReference type="GO" id="GO:0007234">
    <property type="term" value="P:osmosensory signaling via phosphorelay pathway"/>
    <property type="evidence" value="ECO:0007669"/>
    <property type="project" value="TreeGrafter"/>
</dbReference>
<dbReference type="EMBL" id="PNIQ01000527">
    <property type="protein sequence ID" value="PMP81612.1"/>
    <property type="molecule type" value="Genomic_DNA"/>
</dbReference>
<keyword evidence="11" id="KW-0067">ATP-binding</keyword>
<evidence type="ECO:0000256" key="8">
    <source>
        <dbReference type="ARBA" id="ARBA00022692"/>
    </source>
</evidence>
<evidence type="ECO:0000256" key="7">
    <source>
        <dbReference type="ARBA" id="ARBA00022679"/>
    </source>
</evidence>
<feature type="transmembrane region" description="Helical" evidence="15">
    <location>
        <begin position="317"/>
        <end position="337"/>
    </location>
</feature>
<dbReference type="SMART" id="SM00387">
    <property type="entry name" value="HATPase_c"/>
    <property type="match status" value="1"/>
</dbReference>
<evidence type="ECO:0000256" key="6">
    <source>
        <dbReference type="ARBA" id="ARBA00022553"/>
    </source>
</evidence>
<dbReference type="CDD" id="cd06225">
    <property type="entry name" value="HAMP"/>
    <property type="match status" value="1"/>
</dbReference>
<dbReference type="SMART" id="SM00091">
    <property type="entry name" value="PAS"/>
    <property type="match status" value="1"/>
</dbReference>
<keyword evidence="7" id="KW-0808">Transferase</keyword>
<evidence type="ECO:0000256" key="13">
    <source>
        <dbReference type="ARBA" id="ARBA00023012"/>
    </source>
</evidence>
<evidence type="ECO:0000259" key="18">
    <source>
        <dbReference type="PROSITE" id="PS50885"/>
    </source>
</evidence>
<evidence type="ECO:0000256" key="3">
    <source>
        <dbReference type="ARBA" id="ARBA00004236"/>
    </source>
</evidence>
<accession>A0A2J6X517</accession>
<gene>
    <name evidence="19" type="ORF">C0184_07980</name>
</gene>
<evidence type="ECO:0000256" key="2">
    <source>
        <dbReference type="ARBA" id="ARBA00004141"/>
    </source>
</evidence>
<dbReference type="PANTHER" id="PTHR42878">
    <property type="entry name" value="TWO-COMPONENT HISTIDINE KINASE"/>
    <property type="match status" value="1"/>
</dbReference>
<evidence type="ECO:0000256" key="11">
    <source>
        <dbReference type="ARBA" id="ARBA00022840"/>
    </source>
</evidence>
<evidence type="ECO:0000313" key="20">
    <source>
        <dbReference type="Proteomes" id="UP000243376"/>
    </source>
</evidence>
<dbReference type="Gene3D" id="6.10.340.10">
    <property type="match status" value="1"/>
</dbReference>
<dbReference type="InterPro" id="IPR003594">
    <property type="entry name" value="HATPase_dom"/>
</dbReference>
<dbReference type="SUPFAM" id="SSF47384">
    <property type="entry name" value="Homodimeric domain of signal transducing histidine kinase"/>
    <property type="match status" value="1"/>
</dbReference>
<dbReference type="InterPro" id="IPR003660">
    <property type="entry name" value="HAMP_dom"/>
</dbReference>
<dbReference type="PROSITE" id="PS50112">
    <property type="entry name" value="PAS"/>
    <property type="match status" value="1"/>
</dbReference>
<keyword evidence="5" id="KW-1003">Cell membrane</keyword>
<dbReference type="InterPro" id="IPR036890">
    <property type="entry name" value="HATPase_C_sf"/>
</dbReference>
<dbReference type="SUPFAM" id="SSF158472">
    <property type="entry name" value="HAMP domain-like"/>
    <property type="match status" value="1"/>
</dbReference>
<dbReference type="InterPro" id="IPR013767">
    <property type="entry name" value="PAS_fold"/>
</dbReference>
<evidence type="ECO:0000313" key="19">
    <source>
        <dbReference type="EMBL" id="PMP81612.1"/>
    </source>
</evidence>
<feature type="domain" description="HAMP" evidence="18">
    <location>
        <begin position="338"/>
        <end position="392"/>
    </location>
</feature>
<evidence type="ECO:0000256" key="10">
    <source>
        <dbReference type="ARBA" id="ARBA00022777"/>
    </source>
</evidence>
<keyword evidence="14 15" id="KW-0472">Membrane</keyword>